<feature type="region of interest" description="Disordered" evidence="1">
    <location>
        <begin position="3960"/>
        <end position="3993"/>
    </location>
</feature>
<feature type="compositionally biased region" description="Polar residues" evidence="1">
    <location>
        <begin position="2960"/>
        <end position="2973"/>
    </location>
</feature>
<feature type="compositionally biased region" description="Low complexity" evidence="1">
    <location>
        <begin position="3893"/>
        <end position="3905"/>
    </location>
</feature>
<evidence type="ECO:0000313" key="4">
    <source>
        <dbReference type="EMBL" id="CAG9798815.1"/>
    </source>
</evidence>
<feature type="region of interest" description="Disordered" evidence="1">
    <location>
        <begin position="2444"/>
        <end position="2480"/>
    </location>
</feature>
<feature type="compositionally biased region" description="Basic and acidic residues" evidence="1">
    <location>
        <begin position="2974"/>
        <end position="2984"/>
    </location>
</feature>
<dbReference type="InterPro" id="IPR056741">
    <property type="entry name" value="BLTP1_M"/>
</dbReference>
<feature type="compositionally biased region" description="Basic and acidic residues" evidence="1">
    <location>
        <begin position="1381"/>
        <end position="1398"/>
    </location>
</feature>
<gene>
    <name evidence="4" type="ORF">CHIRRI_LOCUS1793</name>
</gene>
<feature type="region of interest" description="Disordered" evidence="1">
    <location>
        <begin position="1347"/>
        <end position="1415"/>
    </location>
</feature>
<feature type="compositionally biased region" description="Polar residues" evidence="1">
    <location>
        <begin position="2179"/>
        <end position="2190"/>
    </location>
</feature>
<feature type="region of interest" description="Disordered" evidence="1">
    <location>
        <begin position="1751"/>
        <end position="1770"/>
    </location>
</feature>
<dbReference type="EMBL" id="OU895877">
    <property type="protein sequence ID" value="CAG9798815.1"/>
    <property type="molecule type" value="Genomic_DNA"/>
</dbReference>
<dbReference type="InterPro" id="IPR056742">
    <property type="entry name" value="BLTP1_C"/>
</dbReference>
<feature type="compositionally biased region" description="Polar residues" evidence="1">
    <location>
        <begin position="808"/>
        <end position="818"/>
    </location>
</feature>
<accession>A0A9N9RM47</accession>
<feature type="region of interest" description="Disordered" evidence="1">
    <location>
        <begin position="2131"/>
        <end position="2154"/>
    </location>
</feature>
<feature type="region of interest" description="Disordered" evidence="1">
    <location>
        <begin position="808"/>
        <end position="840"/>
    </location>
</feature>
<feature type="compositionally biased region" description="Polar residues" evidence="1">
    <location>
        <begin position="2825"/>
        <end position="2845"/>
    </location>
</feature>
<feature type="compositionally biased region" description="Basic and acidic residues" evidence="1">
    <location>
        <begin position="1751"/>
        <end position="1764"/>
    </location>
</feature>
<feature type="transmembrane region" description="Helical" evidence="2">
    <location>
        <begin position="57"/>
        <end position="74"/>
    </location>
</feature>
<dbReference type="InterPro" id="IPR047104">
    <property type="entry name" value="BLTP1_N"/>
</dbReference>
<evidence type="ECO:0000313" key="5">
    <source>
        <dbReference type="Proteomes" id="UP001153620"/>
    </source>
</evidence>
<keyword evidence="2" id="KW-0812">Transmembrane</keyword>
<dbReference type="SMART" id="SM01220">
    <property type="entry name" value="FSA_C"/>
    <property type="match status" value="1"/>
</dbReference>
<name>A0A9N9RM47_9DIPT</name>
<keyword evidence="5" id="KW-1185">Reference proteome</keyword>
<feature type="compositionally biased region" description="Basic and acidic residues" evidence="1">
    <location>
        <begin position="3142"/>
        <end position="3161"/>
    </location>
</feature>
<dbReference type="Pfam" id="PF25040">
    <property type="entry name" value="BLTP1_C"/>
    <property type="match status" value="5"/>
</dbReference>
<feature type="domain" description="Bridge-like lipid transfer protein family member 1 C-terminal" evidence="3">
    <location>
        <begin position="4372"/>
        <end position="5045"/>
    </location>
</feature>
<dbReference type="InterPro" id="IPR033616">
    <property type="entry name" value="BLTP1"/>
</dbReference>
<feature type="region of interest" description="Disordered" evidence="1">
    <location>
        <begin position="1455"/>
        <end position="1478"/>
    </location>
</feature>
<feature type="compositionally biased region" description="Low complexity" evidence="1">
    <location>
        <begin position="2446"/>
        <end position="2457"/>
    </location>
</feature>
<sequence>MTEEGLDLTTSMDFYLNSSTLSNGLGDVLLSTTEKPFAESINETFQKVIGTKEMPQLCLALLFCYFWIIYITFYNSRLLGYLLTKAVNKFYFRYAYFKIGSISINPLAGKVMFRDLVYINYDYSIRVQDGFFIFRWWRHYVPKDVSDARTDLSHSETRLSIMLNGFELHIYNRSDLYTEVEKAFGLKPSILIPNENLSAEEIAKIKEQALNLENQKISKSTKKKARPEAMNARTWRDLIPVIKVDISSGRFSFGNRLIPTTLCICLEEAHCVYSTKPAVNPLDNFTHFVKAKVENAKVLLAPSPRYVGITDEPPRFMGEGFVVMMSNFMELYFYMDEAGLVPDEPVLRRLANGDMVEATTPPMWGIDIKCGKGNSNISYGPWADRQRDHLYKFFFPQTFQDMEATPVQKPGERRIVHTFDVKWSTMTNATIDILFSKEKETNAVHINIGAGSYLEAVLPWITLKDGYSTKITGQFLHVDATTSLQYRSLAEFESLHFNIKLSYPLRWNSHQDWSINLVGDKATAFIVFDHKVFFQYLIEDWVSKSPPDIFTFIPYTCKFSILMKEFEIITISNEYNWIDCSSTNQENNHLAFCGDLFDLSFALPFDDYLPKTVTLKFWIHGECLDLGLYLPEISTSRPIVLAMDENASILCRDGQVKKKSELYANKWRRVCLRKNGWIDCWSVPILALSIQYVYHPMPAMGPDPQADQNLTTPEKEEILLSPMRIPKCKKSSNYTWSSSQQQFDPTSLEPDEVTVEIEIGSSVLYAYGSILKQFYYLKENIFGEDQHFTDMEESNVKNSSRKNLNLHSSATKNQQPQQQKEKDDLNKSISEAPSSIDIEEKPKRFDPRVYRTLNVNVLLTIHDIQAHLMKNCNSDDPPCPIVLIERLGFEMEKKHHETLLQVLVSPAFLITPDTYSRPSKEKHLKQGHLLLSALQIRGHAMFSNEGRSLDDETLEYAWLLEIQLGKLSGKLSLPQLTHVLLGLETMAYLALDPENDLKSPKSLIYCHHGTAVNICPHTKEEIKYRCPSSEDIKYRMLRVAIDAIDIYIVENGCALHSWMSPVRFAMCNLHGLQVKNGITVLVPNVLLRHFVSTGGHYTQFNGNSHSNTNTTGSGRSAKLYSQASKSDEKKEDLNLLVKRGDEASIIAKKENEYGLYRRGSKDKDQDTIYGSLRRSRDETHFKRDDIYASIHSRDKTRDSDSFHEPWLEVGCVSFGPLILETATALPIPEHCLHLVQNDYLKLHDERSKRLNFLWSSTTLDTVKCGCLGGCLFFGSNRNGPKFFKPSAQDLQDGINIARYHIISTKEYGFGQSLFHDGLLVFHTPPYSLQSISLQECFEYINKNTSRTSKSTLDTKSPLPQKHENNIHNQHKTEVSPNSTFIRDKSGRSTLERAKEKDSNSPITAERRGRRFSYTNARHDVPYRLLDSSPKPQIKLADLRQHHSQRDDDVDMLSKSAPQTFNSIPSDSEHSLSPKLSDEVTLRDVQRTISLTSENQSEAFFSADEDVHASRSSSLKTTDGTLPLVIPKKRFASDLSITGLPDNGKLSSHRSDYEIHTPEHRSLPTRPQSTAELTEDERRLHNLATPLRKFNNISPRPVYFKPVYDINPDSSESQSLSSNSFISALSSQEDMTLVNLHMQANRPIVDSPLLMASYLTHLAQVRCSNWSNCSLPLGSDAFSMPLFQKNDDGGLVYIGSKLVPHFDNYSHWREIKIISRFDASASTNNSTIPLSCAAPPRSHPWDPMVLIRNHDQEKEKSEGNNKSDEEFLGTFHGDTPASRTSIVLRFKGHIDIMLTPLLLESSQRMVESLMPTLSSLHPLTVINTLHNSCVSKVEAMNILKRDQSRSYWSQVHSNSKRSTTERNLQAGMPIMTDMYEESISTQLQGLVVLPKVNISLIQAAVVEEVISFAALDNIQELSCSSLLAVCFDNISMKFHIGKQTKACMQTVYTQPTVRSGMGLKKGGLISNTKAFIAHLSNANRPETGPLEAILIETSENQLEELVLTLDIGKAHAQLRRLKNEGFSQESQTIITAIPSHRSRAMFDCTKFPEENSDLNGLGFIMCECGLEGISVRIVKRSQFEKFENSDDSFKTVTEQAKHVTDPTNAGMNIVQLFNEGGSMKAAEAIATTVKQMTMKKPSTPKPFVGPRESKIKQPEQRDSFRNLNEKETVITLDDEPEINETPQTKLNSTPINAPKEPSPDNGKISSCVIDLKTTWFNFAAPPRAPITKKIDYSRLDWNLLSTAAPSITAWMNPANKLAIKVVSLVRMYYQRETAVITSLMCESLEDQSNYRLPKSRYPMKFTPMAKTLQDDCSCKLFTIMQNFVAMRTVKKIEENLKHQFVPPLSTLRQGVIVLSRQWKSILYNPMLFEHQYKRKLNRPSVSVRYSGQAAEEDEENEEDIAEILNPTIDNLLNPDDENESTLLLKQRPLSQHVINIADELSNMPKFSESVNSSPSTISSKKKKNQSFKHTVPPPSSRSSMQMFPMISGLVEKQDGKIEYGTLKSGSILSLCSSNGSNDHRIPPPRPPPPKRYHPQNESNVKDDLYSWMAKQQTSSTKLDDMKNENFRPMSPSRPNISTFSEYPVQDSGRLLDAHLIFEPLLTCLGVMPTKRYDNQTESSLENLGTNLSLMCLFETFRIDIVVSEASDKRPKAKITKKSNGKFSLNCGNETPAFLSERIDIELEIVKMTEGLTDQKQLYISRGQLKKHMSTVINFSLNIRYISQQVNMPLLRLLHQISNMYTNVKEAQDEMKEQPETKRSLPLKDESSLASEMNDATLIGSIHEAPLDNLDYSDERYDKFNEMLAFPIGHSISRTKMPPLGPLIPLPSTSSSGRQRPPQSFAQKLRSTGKTVKGKLGYTNLSEAVSTPNKPSPTTPTFEHAVQKMNLEPKNSLTGAIIIAESYGESCIPQSNLESNIIESPKCWTTIYNLLDIYATMPEMKTLTHKLSLSPDTIANLKSKLKTGNLSENQQNNNDSKNEFDDKNKTSDAQQLLQQSSEKTRIVVFGVVKIHKTRLLATLSGLKLEAEITSFHSSTTWRKKTKPAALEFSLTGQIGRAMIVLLEGVAPNQQTVVKVTVGKSQTLYSSVTKRGKDKNNGLLTVGAIFIDIPLHPIQLHGMVTRSSKQLSNTLQELRVTRSSARSSKPNEDLESPLHAKDTKEKKTVPQQPQQNLKTKIRSTQLNQNEQNQSGFLQPLVMQFNVFFQSLSITASLLPSLQAQYKMDNVTGKGTSGEKANFTIDLPSQSLSFITKATPQDSNVNLPPQASIPLPIVHIRAEFIPEEAIGKTRDTQIDGVVLRQGGYLSASAEIGEFEKCLTTDLLNHLVFVQKVFMKEINEVVQKIYGGEKPVPLWLEDHEEQQQHSTNLKRILFSLNIHVKRIQLTATTPCSSAVRFETNSIDFHLSNRVKNLADISHTKLFGKAQIDLNLSLGQIIKNVIFDEAEPEFKQYAFFNTTIGFRNAFQNEMLDDDRELVLITLKRPLVYFQPIAIDKAILVWLNYKTAYEYWAEKRANLNMEILTATQQVFEKVPFSHLSSSNLSTLFLQLTVEDMGICMPLNTPPSNHTWGTRTIVQDIEQKKFVVITLENTIISACSSGSLVSKGKFVGLCFRFADDFDSCLDDWKPNLVDDLMNLCIVSEGTYEVCSTTVASKKLNENAKWFLNVKWQMEGVDINLDVNIGKHLSSLGHTLTIMQAGTEEEEEDPITLESPDSDSYSGKIYHDVHQKPKKALDSLPSFLFDPTLDTKKRSLLMENEINEQTKVISDLRSLGASINTILHEERKLEELYALCYKYFRRDMIQKLKRPSTLKRSIMMTSNRSKSFVAPSPTHDSEYCSEIIGTIDECSEMTKSPSSGSSSTFKIKIPQRVQFSDTLRRQASLPSADSDISFPEGGPEWPTLSSSLSEESPTMNVDGENVELRRKSTQSNTQKPHEPNIDFELDVKVVINSGKCVLHTKEMSDEKLSSYASAVKTHKRERSLGNNDYNSPLPSRRNKDKTKFKYNPTSLIDLTAFHIPGLDVKLHYQSKTILEEASSKNQSHLLDPFGMPIPSTNTSRRLSTKRASLFAWIVLQSIPEETIISPHILEFLEQTLEPLPTSQFMAPTSNPVNLEMLEHNYVVYASFPVDVIVYFHMKPSTFRFSCLPISRVECMLQLPSLDIIFSSKRQEENTSSDLKESKVKAIGGLSVTGCLADFNVYIFHPYGGSSKKATANKESQPFSPLTDSERKDSLSICVEFVKFHITRSRKLNFESNLPRKSIDQSSSRAKIRFNSIIDIGTASFKYDMRRLTEILAFPKAWYRGSIIRRLFLGDLSVQQTNMNDDDSETMSANLNSNINRSPNEKSPLFLTKQKMKLNLENELKGAVNNAKTKGKYSNPEAVGTSPTGDHQYSSWETLVLFAINFTKLNVQMNMGNVMGNCLWLSKAFRSDGSLSIGSSGYKNLYIGLGLGSSSLESKGGIVGGIVELNSIHTHLQVCEEPNYEPDHKIGMKFKAFECKLDYMGTSVLMMRVSDFSAGLKDEWKRSTKSYSIPKRPLIILIHGDLKWDQIQIMISRATTADILKMFYKLEDFFSQQFKSSKRVFTSLEPKLQQTDSMRRKQQQQKKKLSSSQTDENIQMSIEARHHRHWQNPLKRAMGMYISSLKNPLPKNIMLGGTMELHGKNISLACFHGINFKSKSWALFSLREPCINFATEAQQVEKTGEFHINQTLTFGLGLDIQHSVAQHHSMATVVRMTRNVIFPPQFKTLQEWFHYAFTNSEIDDVNRFPIFEKDSREPNTNSIERERIRSSTSQPSNVKLQDHNHNREVIFALPSLQLHFKSEHLQPMVPDLKTDKPLVECSFITNFEDHLFVTVDADAFFFLHDLITSYLKEKEKVVISQAARSGSPNLSGGVGVQNPNSLEVSSTNVGASTLSMASDNISVMSHLGTSGSQKNLSAANLSQASSVSNINSSEDLRHAVSSKKISGVTRLDKVETEISLSMDWRSFNCKTWHLEPTIRLLSWAGQQIEPYGIDFILNKLGFSHARTTIPKWIQRGFMDPLDKLQSLLILQLILMVEENKNQEEDASKKLKDAAK</sequence>
<reference evidence="4" key="1">
    <citation type="submission" date="2022-01" db="EMBL/GenBank/DDBJ databases">
        <authorList>
            <person name="King R."/>
        </authorList>
    </citation>
    <scope>NUCLEOTIDE SEQUENCE</scope>
</reference>
<keyword evidence="2" id="KW-0472">Membrane</keyword>
<dbReference type="PANTHER" id="PTHR31640:SF1">
    <property type="entry name" value="BRIDGE-LIKE LIPID TRANSFER PROTEIN FAMILY MEMBER 1"/>
    <property type="match status" value="1"/>
</dbReference>
<feature type="compositionally biased region" description="Polar residues" evidence="1">
    <location>
        <begin position="1455"/>
        <end position="1465"/>
    </location>
</feature>
<feature type="region of interest" description="Disordered" evidence="1">
    <location>
        <begin position="4581"/>
        <end position="4606"/>
    </location>
</feature>
<evidence type="ECO:0000256" key="1">
    <source>
        <dbReference type="SAM" id="MobiDB-lite"/>
    </source>
</evidence>
<feature type="region of interest" description="Disordered" evidence="1">
    <location>
        <begin position="2552"/>
        <end position="2576"/>
    </location>
</feature>
<dbReference type="GO" id="GO:0098793">
    <property type="term" value="C:presynapse"/>
    <property type="evidence" value="ECO:0007669"/>
    <property type="project" value="GOC"/>
</dbReference>
<reference evidence="4" key="2">
    <citation type="submission" date="2022-10" db="EMBL/GenBank/DDBJ databases">
        <authorList>
            <consortium name="ENA_rothamsted_submissions"/>
            <consortium name="culmorum"/>
            <person name="King R."/>
        </authorList>
    </citation>
    <scope>NUCLEOTIDE SEQUENCE</scope>
</reference>
<feature type="region of interest" description="Disordered" evidence="1">
    <location>
        <begin position="1100"/>
        <end position="1125"/>
    </location>
</feature>
<feature type="region of interest" description="Disordered" evidence="1">
    <location>
        <begin position="2746"/>
        <end position="2765"/>
    </location>
</feature>
<feature type="compositionally biased region" description="Polar residues" evidence="1">
    <location>
        <begin position="3131"/>
        <end position="3141"/>
    </location>
</feature>
<feature type="region of interest" description="Disordered" evidence="1">
    <location>
        <begin position="2173"/>
        <end position="2201"/>
    </location>
</feature>
<proteinExistence type="predicted"/>
<feature type="region of interest" description="Disordered" evidence="1">
    <location>
        <begin position="1555"/>
        <end position="1574"/>
    </location>
</feature>
<feature type="region of interest" description="Disordered" evidence="1">
    <location>
        <begin position="2816"/>
        <end position="2845"/>
    </location>
</feature>
<feature type="compositionally biased region" description="Low complexity" evidence="1">
    <location>
        <begin position="1101"/>
        <end position="1114"/>
    </location>
</feature>
<evidence type="ECO:0000259" key="3">
    <source>
        <dbReference type="SMART" id="SM01220"/>
    </source>
</evidence>
<dbReference type="GO" id="GO:0048488">
    <property type="term" value="P:synaptic vesicle endocytosis"/>
    <property type="evidence" value="ECO:0007669"/>
    <property type="project" value="TreeGrafter"/>
</dbReference>
<dbReference type="Pfam" id="PF25039">
    <property type="entry name" value="BLTP1_M"/>
    <property type="match status" value="4"/>
</dbReference>
<feature type="region of interest" description="Disordered" evidence="1">
    <location>
        <begin position="4766"/>
        <end position="4789"/>
    </location>
</feature>
<feature type="region of interest" description="Disordered" evidence="1">
    <location>
        <begin position="2510"/>
        <end position="2539"/>
    </location>
</feature>
<dbReference type="OrthoDB" id="10051416at2759"/>
<dbReference type="Pfam" id="PF20413">
    <property type="entry name" value="BLTP1_N"/>
    <property type="match status" value="1"/>
</dbReference>
<feature type="compositionally biased region" description="Basic and acidic residues" evidence="1">
    <location>
        <begin position="1360"/>
        <end position="1373"/>
    </location>
</feature>
<dbReference type="Proteomes" id="UP001153620">
    <property type="component" value="Chromosome 1"/>
</dbReference>
<keyword evidence="2" id="KW-1133">Transmembrane helix</keyword>
<protein>
    <recommendedName>
        <fullName evidence="3">Bridge-like lipid transfer protein family member 1 C-terminal domain-containing protein</fullName>
    </recommendedName>
</protein>
<feature type="region of interest" description="Disordered" evidence="1">
    <location>
        <begin position="2959"/>
        <end position="2991"/>
    </location>
</feature>
<feature type="region of interest" description="Disordered" evidence="1">
    <location>
        <begin position="3870"/>
        <end position="3931"/>
    </location>
</feature>
<feature type="compositionally biased region" description="Basic residues" evidence="1">
    <location>
        <begin position="4590"/>
        <end position="4599"/>
    </location>
</feature>
<feature type="compositionally biased region" description="Basic and acidic residues" evidence="1">
    <location>
        <begin position="1466"/>
        <end position="1478"/>
    </location>
</feature>
<feature type="compositionally biased region" description="Basic and acidic residues" evidence="1">
    <location>
        <begin position="4766"/>
        <end position="4779"/>
    </location>
</feature>
<organism evidence="4 5">
    <name type="scientific">Chironomus riparius</name>
    <dbReference type="NCBI Taxonomy" id="315576"/>
    <lineage>
        <taxon>Eukaryota</taxon>
        <taxon>Metazoa</taxon>
        <taxon>Ecdysozoa</taxon>
        <taxon>Arthropoda</taxon>
        <taxon>Hexapoda</taxon>
        <taxon>Insecta</taxon>
        <taxon>Pterygota</taxon>
        <taxon>Neoptera</taxon>
        <taxon>Endopterygota</taxon>
        <taxon>Diptera</taxon>
        <taxon>Nematocera</taxon>
        <taxon>Chironomoidea</taxon>
        <taxon>Chironomidae</taxon>
        <taxon>Chironominae</taxon>
        <taxon>Chironomus</taxon>
    </lineage>
</organism>
<dbReference type="PANTHER" id="PTHR31640">
    <property type="entry name" value="TRANSMEMBRANE PROTEIN KIAA1109"/>
    <property type="match status" value="1"/>
</dbReference>
<evidence type="ECO:0000256" key="2">
    <source>
        <dbReference type="SAM" id="Phobius"/>
    </source>
</evidence>
<feature type="compositionally biased region" description="Polar residues" evidence="1">
    <location>
        <begin position="3975"/>
        <end position="3984"/>
    </location>
</feature>
<feature type="region of interest" description="Disordered" evidence="1">
    <location>
        <begin position="3131"/>
        <end position="3170"/>
    </location>
</feature>